<feature type="domain" description="Leucine-binding protein" evidence="6">
    <location>
        <begin position="37"/>
        <end position="381"/>
    </location>
</feature>
<dbReference type="InterPro" id="IPR051010">
    <property type="entry name" value="BCAA_transport"/>
</dbReference>
<dbReference type="RefSeq" id="WP_093689740.1">
    <property type="nucleotide sequence ID" value="NZ_FNBU01000010.1"/>
</dbReference>
<dbReference type="Gene3D" id="3.40.50.2300">
    <property type="match status" value="2"/>
</dbReference>
<dbReference type="STRING" id="1123285.SAMN05660235_01600"/>
<gene>
    <name evidence="7" type="ORF">SAMN05660235_01600</name>
</gene>
<dbReference type="OrthoDB" id="9783240at2"/>
<evidence type="ECO:0000259" key="6">
    <source>
        <dbReference type="Pfam" id="PF13458"/>
    </source>
</evidence>
<organism evidence="7 8">
    <name type="scientific">Sporolituus thermophilus DSM 23256</name>
    <dbReference type="NCBI Taxonomy" id="1123285"/>
    <lineage>
        <taxon>Bacteria</taxon>
        <taxon>Bacillati</taxon>
        <taxon>Bacillota</taxon>
        <taxon>Negativicutes</taxon>
        <taxon>Selenomonadales</taxon>
        <taxon>Sporomusaceae</taxon>
        <taxon>Sporolituus</taxon>
    </lineage>
</organism>
<keyword evidence="4" id="KW-0029">Amino-acid transport</keyword>
<accession>A0A1G7L2I0</accession>
<dbReference type="PRINTS" id="PR00337">
    <property type="entry name" value="LEUILEVALBP"/>
</dbReference>
<keyword evidence="8" id="KW-1185">Reference proteome</keyword>
<dbReference type="AlphaFoldDB" id="A0A1G7L2I0"/>
<dbReference type="PANTHER" id="PTHR30483">
    <property type="entry name" value="LEUCINE-SPECIFIC-BINDING PROTEIN"/>
    <property type="match status" value="1"/>
</dbReference>
<feature type="chain" id="PRO_5039603058" evidence="5">
    <location>
        <begin position="20"/>
        <end position="391"/>
    </location>
</feature>
<keyword evidence="2" id="KW-0813">Transport</keyword>
<dbReference type="PANTHER" id="PTHR30483:SF6">
    <property type="entry name" value="PERIPLASMIC BINDING PROTEIN OF ABC TRANSPORTER FOR NATURAL AMINO ACIDS"/>
    <property type="match status" value="1"/>
</dbReference>
<evidence type="ECO:0000313" key="7">
    <source>
        <dbReference type="EMBL" id="SDF43556.1"/>
    </source>
</evidence>
<dbReference type="GO" id="GO:0006865">
    <property type="term" value="P:amino acid transport"/>
    <property type="evidence" value="ECO:0007669"/>
    <property type="project" value="UniProtKB-KW"/>
</dbReference>
<comment type="similarity">
    <text evidence="1">Belongs to the leucine-binding protein family.</text>
</comment>
<evidence type="ECO:0000256" key="4">
    <source>
        <dbReference type="ARBA" id="ARBA00022970"/>
    </source>
</evidence>
<evidence type="ECO:0000256" key="2">
    <source>
        <dbReference type="ARBA" id="ARBA00022448"/>
    </source>
</evidence>
<protein>
    <submittedName>
        <fullName evidence="7">Amino acid/amide ABC transporter substrate-binding protein, HAAT family</fullName>
    </submittedName>
</protein>
<dbReference type="InterPro" id="IPR028081">
    <property type="entry name" value="Leu-bd"/>
</dbReference>
<dbReference type="PROSITE" id="PS51257">
    <property type="entry name" value="PROKAR_LIPOPROTEIN"/>
    <property type="match status" value="1"/>
</dbReference>
<keyword evidence="3 5" id="KW-0732">Signal</keyword>
<dbReference type="InterPro" id="IPR028082">
    <property type="entry name" value="Peripla_BP_I"/>
</dbReference>
<proteinExistence type="inferred from homology"/>
<reference evidence="8" key="1">
    <citation type="submission" date="2016-10" db="EMBL/GenBank/DDBJ databases">
        <authorList>
            <person name="Varghese N."/>
            <person name="Submissions S."/>
        </authorList>
    </citation>
    <scope>NUCLEOTIDE SEQUENCE [LARGE SCALE GENOMIC DNA]</scope>
    <source>
        <strain evidence="8">DSM 23256</strain>
    </source>
</reference>
<sequence>MKKKWLSFTGLAVALTMFAGLVAGCGGSSTTSSDAKEIKIGGNFELTGGVATFGNSAANGAKLAFKEVNAAGGVLGKQLVFIAADNKSEPSESTNAITKLITQDKVVAVLGAVASTNTLAAVQVAQDNKIPLITPTSTNPRVTVENGKLREWVFRSCFIDPFQGSVMANFASKSLNAKTAAIYTDNSSDYSKGLTEVFEQTFTKNGGKIVAKEAFLQKDQDFKATLTKIKAANPDVIFIPAYYEEVGKIVKQARELGITVPLLGADGWDSPKLLEIAGAAALNNAYFSNHYSPEDKDPRVVKFVEAYKKEYGQVPDALAALGYDAAMLLVDAIKRAGSAEPAKIKDALAQTKNLQLVTGVITLDANHNPVKSAAIIELKDGKQIFKEKINP</sequence>
<dbReference type="InterPro" id="IPR000709">
    <property type="entry name" value="Leu_Ile_Val-bd"/>
</dbReference>
<dbReference type="Pfam" id="PF13458">
    <property type="entry name" value="Peripla_BP_6"/>
    <property type="match status" value="1"/>
</dbReference>
<feature type="signal peptide" evidence="5">
    <location>
        <begin position="1"/>
        <end position="19"/>
    </location>
</feature>
<dbReference type="Proteomes" id="UP000243333">
    <property type="component" value="Unassembled WGS sequence"/>
</dbReference>
<evidence type="ECO:0000313" key="8">
    <source>
        <dbReference type="Proteomes" id="UP000243333"/>
    </source>
</evidence>
<dbReference type="EMBL" id="FNBU01000010">
    <property type="protein sequence ID" value="SDF43556.1"/>
    <property type="molecule type" value="Genomic_DNA"/>
</dbReference>
<evidence type="ECO:0000256" key="3">
    <source>
        <dbReference type="ARBA" id="ARBA00022729"/>
    </source>
</evidence>
<dbReference type="SUPFAM" id="SSF53822">
    <property type="entry name" value="Periplasmic binding protein-like I"/>
    <property type="match status" value="1"/>
</dbReference>
<name>A0A1G7L2I0_9FIRM</name>
<evidence type="ECO:0000256" key="5">
    <source>
        <dbReference type="SAM" id="SignalP"/>
    </source>
</evidence>
<dbReference type="CDD" id="cd06347">
    <property type="entry name" value="PBP1_ABC_LivK_ligand_binding-like"/>
    <property type="match status" value="1"/>
</dbReference>
<evidence type="ECO:0000256" key="1">
    <source>
        <dbReference type="ARBA" id="ARBA00010062"/>
    </source>
</evidence>